<reference evidence="4 5" key="1">
    <citation type="submission" date="2020-08" db="EMBL/GenBank/DDBJ databases">
        <title>Genomic Encyclopedia of Type Strains, Phase IV (KMG-IV): sequencing the most valuable type-strain genomes for metagenomic binning, comparative biology and taxonomic classification.</title>
        <authorList>
            <person name="Goeker M."/>
        </authorList>
    </citation>
    <scope>NUCLEOTIDE SEQUENCE [LARGE SCALE GENOMIC DNA]</scope>
    <source>
        <strain evidence="4 5">DSM 103336</strain>
    </source>
</reference>
<evidence type="ECO:0000313" key="5">
    <source>
        <dbReference type="Proteomes" id="UP000546701"/>
    </source>
</evidence>
<feature type="chain" id="PRO_5031592735" evidence="2">
    <location>
        <begin position="21"/>
        <end position="464"/>
    </location>
</feature>
<keyword evidence="2" id="KW-0732">Signal</keyword>
<keyword evidence="5" id="KW-1185">Reference proteome</keyword>
<organism evidence="4 5">
    <name type="scientific">Sphingomonas prati</name>
    <dbReference type="NCBI Taxonomy" id="1843237"/>
    <lineage>
        <taxon>Bacteria</taxon>
        <taxon>Pseudomonadati</taxon>
        <taxon>Pseudomonadota</taxon>
        <taxon>Alphaproteobacteria</taxon>
        <taxon>Sphingomonadales</taxon>
        <taxon>Sphingomonadaceae</taxon>
        <taxon>Sphingomonas</taxon>
    </lineage>
</organism>
<protein>
    <submittedName>
        <fullName evidence="4">NodT family efflux transporter outer membrane factor (OMF) lipoprotein</fullName>
    </submittedName>
</protein>
<name>A0A7W9BSE9_9SPHN</name>
<evidence type="ECO:0000256" key="2">
    <source>
        <dbReference type="RuleBase" id="RU362097"/>
    </source>
</evidence>
<dbReference type="NCBIfam" id="TIGR01845">
    <property type="entry name" value="outer_NodT"/>
    <property type="match status" value="1"/>
</dbReference>
<proteinExistence type="inferred from homology"/>
<dbReference type="GO" id="GO:0015562">
    <property type="term" value="F:efflux transmembrane transporter activity"/>
    <property type="evidence" value="ECO:0007669"/>
    <property type="project" value="InterPro"/>
</dbReference>
<feature type="signal peptide" evidence="2">
    <location>
        <begin position="1"/>
        <end position="20"/>
    </location>
</feature>
<dbReference type="Gene3D" id="1.20.1600.10">
    <property type="entry name" value="Outer membrane efflux proteins (OEP)"/>
    <property type="match status" value="1"/>
</dbReference>
<keyword evidence="2" id="KW-0472">Membrane</keyword>
<dbReference type="OrthoDB" id="7181739at2"/>
<keyword evidence="2" id="KW-0812">Transmembrane</keyword>
<dbReference type="Gene3D" id="2.20.200.10">
    <property type="entry name" value="Outer membrane efflux proteins (OEP)"/>
    <property type="match status" value="1"/>
</dbReference>
<comment type="caution">
    <text evidence="4">The sequence shown here is derived from an EMBL/GenBank/DDBJ whole genome shotgun (WGS) entry which is preliminary data.</text>
</comment>
<dbReference type="EMBL" id="JACIJR010000003">
    <property type="protein sequence ID" value="MBB5729069.1"/>
    <property type="molecule type" value="Genomic_DNA"/>
</dbReference>
<dbReference type="PROSITE" id="PS51257">
    <property type="entry name" value="PROKAR_LIPOPROTEIN"/>
    <property type="match status" value="1"/>
</dbReference>
<dbReference type="InterPro" id="IPR010131">
    <property type="entry name" value="MdtP/NodT-like"/>
</dbReference>
<comment type="similarity">
    <text evidence="1 2">Belongs to the outer membrane factor (OMF) (TC 1.B.17) family.</text>
</comment>
<dbReference type="AlphaFoldDB" id="A0A7W9BSE9"/>
<sequence length="464" mass="49444">MTRKALAIAAALLVSGCMTGTDYVRPDVMVADRWRASAMTGEAPLTPWWNRVGDPQLQALITAALAQNLDIEIVLARLDRARAAVGATQAALRPGGGVQSSVSRTRASNETGLASIADQVPGIRIDRSESVYDATLRASWEADLFGGLRRSREAAGQDYQAAFADGAAARIAIAAEVADTYVQLRTLQVRLDVATALTRSAERLETLVRQRYAAGEASLRELEQARTSSAAIRATLPGLRFGIEVRLNRIMVLAGTVPEADRNGLDQPGPVPTMPLPSSGSPRDLLRRRPDIVAAERRLAASHARIGQALAEYYPSVSLSALAGFQSTAAGRLLSGPASVVGGTFGLRWRLFDFERIAAEVAAARGVEREALAGYRQLVLRAAEDVENAAVAYGSAKERVATHAVEVEAATRARQLLDEAWRAGQIGLLDLIEADRRLLQARDSVANASGDAARAVIALNRTLG</sequence>
<dbReference type="GO" id="GO:0005886">
    <property type="term" value="C:plasma membrane"/>
    <property type="evidence" value="ECO:0007669"/>
    <property type="project" value="UniProtKB-SubCell"/>
</dbReference>
<dbReference type="Proteomes" id="UP000546701">
    <property type="component" value="Unassembled WGS sequence"/>
</dbReference>
<evidence type="ECO:0000256" key="3">
    <source>
        <dbReference type="SAM" id="MobiDB-lite"/>
    </source>
</evidence>
<feature type="region of interest" description="Disordered" evidence="3">
    <location>
        <begin position="261"/>
        <end position="282"/>
    </location>
</feature>
<evidence type="ECO:0000313" key="4">
    <source>
        <dbReference type="EMBL" id="MBB5729069.1"/>
    </source>
</evidence>
<keyword evidence="2 4" id="KW-0449">Lipoprotein</keyword>
<dbReference type="PANTHER" id="PTHR30203">
    <property type="entry name" value="OUTER MEMBRANE CATION EFFLUX PROTEIN"/>
    <property type="match status" value="1"/>
</dbReference>
<gene>
    <name evidence="4" type="ORF">FHS99_001547</name>
</gene>
<dbReference type="PANTHER" id="PTHR30203:SF25">
    <property type="entry name" value="OUTER MEMBRANE PROTEIN-RELATED"/>
    <property type="match status" value="1"/>
</dbReference>
<dbReference type="SUPFAM" id="SSF56954">
    <property type="entry name" value="Outer membrane efflux proteins (OEP)"/>
    <property type="match status" value="1"/>
</dbReference>
<evidence type="ECO:0000256" key="1">
    <source>
        <dbReference type="ARBA" id="ARBA00007613"/>
    </source>
</evidence>
<keyword evidence="2" id="KW-1134">Transmembrane beta strand</keyword>
<accession>A0A7W9BSE9</accession>
<comment type="subcellular location">
    <subcellularLocation>
        <location evidence="2">Cell membrane</location>
        <topology evidence="2">Lipid-anchor</topology>
    </subcellularLocation>
</comment>
<dbReference type="RefSeq" id="WP_157176813.1">
    <property type="nucleotide sequence ID" value="NZ_WRPJ01000004.1"/>
</dbReference>
<keyword evidence="2" id="KW-0564">Palmitate</keyword>
<dbReference type="Pfam" id="PF02321">
    <property type="entry name" value="OEP"/>
    <property type="match status" value="2"/>
</dbReference>
<dbReference type="InterPro" id="IPR003423">
    <property type="entry name" value="OMP_efflux"/>
</dbReference>